<dbReference type="InterPro" id="IPR006680">
    <property type="entry name" value="Amidohydro-rel"/>
</dbReference>
<dbReference type="InterPro" id="IPR028974">
    <property type="entry name" value="TSP_type-3_rpt"/>
</dbReference>
<reference evidence="6 7" key="1">
    <citation type="submission" date="2021-12" db="EMBL/GenBank/DDBJ databases">
        <title>Discovery of the Pendulisporaceae a myxobacterial family with distinct sporulation behavior and unique specialized metabolism.</title>
        <authorList>
            <person name="Garcia R."/>
            <person name="Popoff A."/>
            <person name="Bader C.D."/>
            <person name="Loehr J."/>
            <person name="Walesch S."/>
            <person name="Walt C."/>
            <person name="Boldt J."/>
            <person name="Bunk B."/>
            <person name="Haeckl F.J.F.P.J."/>
            <person name="Gunesch A.P."/>
            <person name="Birkelbach J."/>
            <person name="Nuebel U."/>
            <person name="Pietschmann T."/>
            <person name="Bach T."/>
            <person name="Mueller R."/>
        </authorList>
    </citation>
    <scope>NUCLEOTIDE SEQUENCE [LARGE SCALE GENOMIC DNA]</scope>
    <source>
        <strain evidence="6 7">MSr12523</strain>
    </source>
</reference>
<accession>A0ABZ2K8E6</accession>
<proteinExistence type="predicted"/>
<keyword evidence="7" id="KW-1185">Reference proteome</keyword>
<protein>
    <submittedName>
        <fullName evidence="6">Amidohydrolase family protein</fullName>
    </submittedName>
</protein>
<dbReference type="InterPro" id="IPR011059">
    <property type="entry name" value="Metal-dep_hydrolase_composite"/>
</dbReference>
<dbReference type="Pfam" id="PF01979">
    <property type="entry name" value="Amidohydro_1"/>
    <property type="match status" value="1"/>
</dbReference>
<gene>
    <name evidence="6" type="ORF">LZC95_46200</name>
</gene>
<dbReference type="EMBL" id="CP089982">
    <property type="protein sequence ID" value="WXA93835.1"/>
    <property type="molecule type" value="Genomic_DNA"/>
</dbReference>
<dbReference type="Gene3D" id="3.20.20.140">
    <property type="entry name" value="Metal-dependent hydrolases"/>
    <property type="match status" value="1"/>
</dbReference>
<feature type="compositionally biased region" description="Basic and acidic residues" evidence="3">
    <location>
        <begin position="541"/>
        <end position="553"/>
    </location>
</feature>
<dbReference type="PANTHER" id="PTHR43794:SF11">
    <property type="entry name" value="AMIDOHYDROLASE-RELATED DOMAIN-CONTAINING PROTEIN"/>
    <property type="match status" value="1"/>
</dbReference>
<feature type="compositionally biased region" description="Polar residues" evidence="3">
    <location>
        <begin position="250"/>
        <end position="261"/>
    </location>
</feature>
<feature type="region of interest" description="Disordered" evidence="3">
    <location>
        <begin position="607"/>
        <end position="650"/>
    </location>
</feature>
<dbReference type="SUPFAM" id="SSF103647">
    <property type="entry name" value="TSP type-3 repeat"/>
    <property type="match status" value="1"/>
</dbReference>
<feature type="region of interest" description="Disordered" evidence="3">
    <location>
        <begin position="241"/>
        <end position="261"/>
    </location>
</feature>
<evidence type="ECO:0000256" key="2">
    <source>
        <dbReference type="ARBA" id="ARBA00022801"/>
    </source>
</evidence>
<evidence type="ECO:0000313" key="7">
    <source>
        <dbReference type="Proteomes" id="UP001379533"/>
    </source>
</evidence>
<dbReference type="SUPFAM" id="SSF51556">
    <property type="entry name" value="Metallo-dependent hydrolases"/>
    <property type="match status" value="1"/>
</dbReference>
<feature type="signal peptide" evidence="4">
    <location>
        <begin position="1"/>
        <end position="23"/>
    </location>
</feature>
<organism evidence="6 7">
    <name type="scientific">Pendulispora brunnea</name>
    <dbReference type="NCBI Taxonomy" id="2905690"/>
    <lineage>
        <taxon>Bacteria</taxon>
        <taxon>Pseudomonadati</taxon>
        <taxon>Myxococcota</taxon>
        <taxon>Myxococcia</taxon>
        <taxon>Myxococcales</taxon>
        <taxon>Sorangiineae</taxon>
        <taxon>Pendulisporaceae</taxon>
        <taxon>Pendulispora</taxon>
    </lineage>
</organism>
<feature type="chain" id="PRO_5045899358" evidence="4">
    <location>
        <begin position="24"/>
        <end position="874"/>
    </location>
</feature>
<dbReference type="InterPro" id="IPR050287">
    <property type="entry name" value="MTA/SAH_deaminase"/>
</dbReference>
<dbReference type="InterPro" id="IPR032466">
    <property type="entry name" value="Metal_Hydrolase"/>
</dbReference>
<evidence type="ECO:0000256" key="4">
    <source>
        <dbReference type="SAM" id="SignalP"/>
    </source>
</evidence>
<dbReference type="RefSeq" id="WP_394844435.1">
    <property type="nucleotide sequence ID" value="NZ_CP089982.1"/>
</dbReference>
<dbReference type="Proteomes" id="UP001379533">
    <property type="component" value="Chromosome"/>
</dbReference>
<dbReference type="Pfam" id="PF02412">
    <property type="entry name" value="TSP_3"/>
    <property type="match status" value="2"/>
</dbReference>
<dbReference type="InterPro" id="IPR003367">
    <property type="entry name" value="Thrombospondin_3-like_rpt"/>
</dbReference>
<dbReference type="PROSITE" id="PS51257">
    <property type="entry name" value="PROKAR_LIPOPROTEIN"/>
    <property type="match status" value="1"/>
</dbReference>
<feature type="region of interest" description="Disordered" evidence="3">
    <location>
        <begin position="536"/>
        <end position="591"/>
    </location>
</feature>
<evidence type="ECO:0000256" key="3">
    <source>
        <dbReference type="SAM" id="MobiDB-lite"/>
    </source>
</evidence>
<dbReference type="Gene3D" id="4.10.1080.10">
    <property type="entry name" value="TSP type-3 repeat"/>
    <property type="match status" value="1"/>
</dbReference>
<name>A0ABZ2K8E6_9BACT</name>
<sequence length="874" mass="91561">MRSSKYFLGLALFSLATVGLAVAPLVSGCTDQTVDRPARLVRDAGGDRPEPSGDSDLKPNEAVKVTECSRPALVAPASGTCQVTKPGTGARVFQGTVLLPDETLHRGEVVIGEDGNIVCGACDCSGTPGYAAASIVQCADGVISPGLINPHDHITYANNEPVGHGTERYAHRHEWRIGQNGHTKLTYKSNASQNVVRFAELRFVMGGVTSIAGAGGQPGLVRNLDSSDPVQLEGLPVLPADSDTFPLGDSNGTTRTSDCTYGTSRTKTSAVQALDGYLPHISEGINVEAHNELACSSVDDATQNKYDLLGRQTAVIHGIAVTEADAVVFRKNQTSLVWSPRSNIDLYGNTAPVTLLDAAGVRISLGTDWVPSGSMNMLRELKCADDLNTKYFGKHFSDSDLWRMATENGAFAAGAQGLIGAIKPGYVADIAIFSGKEKKDHRAVIEAGVEDVALVLRGGKVLYGDAALLDDPVIGGAACEAINAGQGDVCGVAKKACVAQDIGGDVTLDGPKGIKPAGEAFYPLFFCKGTAPKNEPSCTPYREEYKDGPKDGDQDGDGVADAADNCPSIFNPPRGVDGDEQADGDGDGRGDACDRCPGDAANTCPVRGGAAQNQDGKPPIDANDTDGDGVANGKDNCPEQANTDQADGDGDGWGDACDKCKTANAGATPCAVTVAQIRNAETPEHPKQHGIVRIADAYVTALTPYDDKSPLGFYVQTGTEAYNGIYVLTGSNRYGVALGSKVKVEGFYLENFGVSQINASRVIIDGTETKIFDPIEVAVSDIITGGNKAETYESMLLKINAPLTVTDNDPDKGVKSNEFVVTGGLRIDDLIFTKFKDGVPAIGTAYSSMQGILYYSFSNTKLAPRNAADMPKAP</sequence>
<feature type="region of interest" description="Disordered" evidence="3">
    <location>
        <begin position="37"/>
        <end position="59"/>
    </location>
</feature>
<evidence type="ECO:0000256" key="1">
    <source>
        <dbReference type="ARBA" id="ARBA00022729"/>
    </source>
</evidence>
<keyword evidence="1 4" id="KW-0732">Signal</keyword>
<feature type="domain" description="Amidohydrolase-related" evidence="5">
    <location>
        <begin position="303"/>
        <end position="460"/>
    </location>
</feature>
<dbReference type="PANTHER" id="PTHR43794">
    <property type="entry name" value="AMINOHYDROLASE SSNA-RELATED"/>
    <property type="match status" value="1"/>
</dbReference>
<keyword evidence="2" id="KW-0378">Hydrolase</keyword>
<evidence type="ECO:0000313" key="6">
    <source>
        <dbReference type="EMBL" id="WXA93835.1"/>
    </source>
</evidence>
<evidence type="ECO:0000259" key="5">
    <source>
        <dbReference type="Pfam" id="PF01979"/>
    </source>
</evidence>
<dbReference type="SUPFAM" id="SSF51338">
    <property type="entry name" value="Composite domain of metallo-dependent hydrolases"/>
    <property type="match status" value="1"/>
</dbReference>